<dbReference type="Pfam" id="PF19881">
    <property type="entry name" value="DUF6354"/>
    <property type="match status" value="1"/>
</dbReference>
<dbReference type="SUPFAM" id="SSF54060">
    <property type="entry name" value="His-Me finger endonucleases"/>
    <property type="match status" value="1"/>
</dbReference>
<sequence>MSKLEIAALMRRAEAFWAKTDRTGSCWLWLPPLDREGYGRFVVDKVHFYAHRYAYLITAGPIPDGMHLDHVCHTRDAQCAGGKGCLHRRCVNPDHLEAVTPRENALRSNSPFAIAARRTHCPQGHPYDEANTVRCKEGRQCRTCLQERAERRRDQGRALRAQREALRRIENPPPAVGQIWQDVDPRSHGRTVRIVEISETHAVVVLHERLGSATSGRRTRVRLHRFRPRRGYRYLGTN</sequence>
<dbReference type="Proteomes" id="UP000325598">
    <property type="component" value="Unassembled WGS sequence"/>
</dbReference>
<dbReference type="RefSeq" id="WP_174886809.1">
    <property type="nucleotide sequence ID" value="NZ_BLAG01000004.1"/>
</dbReference>
<keyword evidence="2" id="KW-1185">Reference proteome</keyword>
<organism evidence="1 2">
    <name type="scientific">Streptomyces angustmyceticus</name>
    <dbReference type="NCBI Taxonomy" id="285578"/>
    <lineage>
        <taxon>Bacteria</taxon>
        <taxon>Bacillati</taxon>
        <taxon>Actinomycetota</taxon>
        <taxon>Actinomycetes</taxon>
        <taxon>Kitasatosporales</taxon>
        <taxon>Streptomycetaceae</taxon>
        <taxon>Streptomyces</taxon>
    </lineage>
</organism>
<dbReference type="EMBL" id="BLAG01000004">
    <property type="protein sequence ID" value="GES27859.1"/>
    <property type="molecule type" value="Genomic_DNA"/>
</dbReference>
<evidence type="ECO:0008006" key="3">
    <source>
        <dbReference type="Google" id="ProtNLM"/>
    </source>
</evidence>
<dbReference type="GeneID" id="96749744"/>
<protein>
    <recommendedName>
        <fullName evidence="3">HNH nuclease domain-containing protein</fullName>
    </recommendedName>
</protein>
<dbReference type="InterPro" id="IPR044925">
    <property type="entry name" value="His-Me_finger_sf"/>
</dbReference>
<gene>
    <name evidence="1" type="ORF">San01_03460</name>
</gene>
<evidence type="ECO:0000313" key="1">
    <source>
        <dbReference type="EMBL" id="GES27859.1"/>
    </source>
</evidence>
<reference evidence="1 2" key="1">
    <citation type="submission" date="2019-10" db="EMBL/GenBank/DDBJ databases">
        <title>Whole genome shotgun sequence of Streptomyces angustmyceticus NBRC 3934.</title>
        <authorList>
            <person name="Hosoyama A."/>
            <person name="Ichikawa N."/>
            <person name="Kimura A."/>
            <person name="Kitahashi Y."/>
            <person name="Komaki H."/>
            <person name="Uohara A."/>
        </authorList>
    </citation>
    <scope>NUCLEOTIDE SEQUENCE [LARGE SCALE GENOMIC DNA]</scope>
    <source>
        <strain evidence="1 2">NBRC 3934</strain>
    </source>
</reference>
<name>A0A5J4L8P2_9ACTN</name>
<proteinExistence type="predicted"/>
<evidence type="ECO:0000313" key="2">
    <source>
        <dbReference type="Proteomes" id="UP000325598"/>
    </source>
</evidence>
<dbReference type="InterPro" id="IPR045934">
    <property type="entry name" value="DUF6354"/>
</dbReference>
<comment type="caution">
    <text evidence="1">The sequence shown here is derived from an EMBL/GenBank/DDBJ whole genome shotgun (WGS) entry which is preliminary data.</text>
</comment>
<accession>A0A5J4L8P2</accession>
<dbReference type="AlphaFoldDB" id="A0A5J4L8P2"/>